<dbReference type="SUPFAM" id="SSF54593">
    <property type="entry name" value="Glyoxalase/Bleomycin resistance protein/Dihydroxybiphenyl dioxygenase"/>
    <property type="match status" value="1"/>
</dbReference>
<dbReference type="CDD" id="cd06588">
    <property type="entry name" value="PhnB_like"/>
    <property type="match status" value="1"/>
</dbReference>
<feature type="domain" description="PhnB-like" evidence="1">
    <location>
        <begin position="7"/>
        <end position="131"/>
    </location>
</feature>
<dbReference type="Pfam" id="PF06983">
    <property type="entry name" value="3-dmu-9_3-mt"/>
    <property type="match status" value="1"/>
</dbReference>
<dbReference type="PANTHER" id="PTHR33990:SF1">
    <property type="entry name" value="PROTEIN YJDN"/>
    <property type="match status" value="1"/>
</dbReference>
<gene>
    <name evidence="2" type="ORF">SAMN02745191_2110</name>
</gene>
<evidence type="ECO:0000259" key="1">
    <source>
        <dbReference type="Pfam" id="PF06983"/>
    </source>
</evidence>
<evidence type="ECO:0000313" key="3">
    <source>
        <dbReference type="Proteomes" id="UP000243297"/>
    </source>
</evidence>
<dbReference type="OrthoDB" id="9795306at2"/>
<evidence type="ECO:0000313" key="2">
    <source>
        <dbReference type="EMBL" id="SJZ93861.1"/>
    </source>
</evidence>
<reference evidence="3" key="1">
    <citation type="submission" date="2017-02" db="EMBL/GenBank/DDBJ databases">
        <authorList>
            <person name="Varghese N."/>
            <person name="Submissions S."/>
        </authorList>
    </citation>
    <scope>NUCLEOTIDE SEQUENCE [LARGE SCALE GENOMIC DNA]</scope>
    <source>
        <strain evidence="3">ATCC 25662</strain>
    </source>
</reference>
<dbReference type="Gene3D" id="3.10.180.10">
    <property type="entry name" value="2,3-Dihydroxybiphenyl 1,2-Dioxygenase, domain 1"/>
    <property type="match status" value="1"/>
</dbReference>
<dbReference type="STRING" id="118967.SAMN02745191_2110"/>
<sequence length="138" mass="15845">MSVNVYFNFDGNCEEAVKYYANVFEVEPKIMKFGDMPGNPGYPMSDDLKNRVLHANMMIEGSQLMFSDTMPGMEFIVGNNLSLTVVTKDAEKLTQWFNKLAKEGFVVMPLEEAFFSELYGYVKDKYGVGWQFNLEKEQ</sequence>
<protein>
    <submittedName>
        <fullName evidence="2">PhnB protein</fullName>
    </submittedName>
</protein>
<organism evidence="2 3">
    <name type="scientific">Anaerorhabdus furcosa</name>
    <dbReference type="NCBI Taxonomy" id="118967"/>
    <lineage>
        <taxon>Bacteria</taxon>
        <taxon>Bacillati</taxon>
        <taxon>Bacillota</taxon>
        <taxon>Erysipelotrichia</taxon>
        <taxon>Erysipelotrichales</taxon>
        <taxon>Erysipelotrichaceae</taxon>
        <taxon>Anaerorhabdus</taxon>
    </lineage>
</organism>
<dbReference type="InterPro" id="IPR029068">
    <property type="entry name" value="Glyas_Bleomycin-R_OHBP_Dase"/>
</dbReference>
<dbReference type="InterPro" id="IPR028973">
    <property type="entry name" value="PhnB-like"/>
</dbReference>
<dbReference type="PANTHER" id="PTHR33990">
    <property type="entry name" value="PROTEIN YJDN-RELATED"/>
    <property type="match status" value="1"/>
</dbReference>
<proteinExistence type="predicted"/>
<dbReference type="Proteomes" id="UP000243297">
    <property type="component" value="Unassembled WGS sequence"/>
</dbReference>
<dbReference type="EMBL" id="FUWY01000007">
    <property type="protein sequence ID" value="SJZ93861.1"/>
    <property type="molecule type" value="Genomic_DNA"/>
</dbReference>
<keyword evidence="3" id="KW-1185">Reference proteome</keyword>
<name>A0A1T4PRF4_9FIRM</name>
<accession>A0A1T4PRF4</accession>
<dbReference type="RefSeq" id="WP_078712508.1">
    <property type="nucleotide sequence ID" value="NZ_FUWY01000007.1"/>
</dbReference>
<dbReference type="AlphaFoldDB" id="A0A1T4PRF4"/>